<evidence type="ECO:0000313" key="2">
    <source>
        <dbReference type="EMBL" id="PIW96715.1"/>
    </source>
</evidence>
<dbReference type="InterPro" id="IPR000305">
    <property type="entry name" value="GIY-YIG_endonuc"/>
</dbReference>
<accession>A0A2M7IN69</accession>
<evidence type="ECO:0000313" key="3">
    <source>
        <dbReference type="Proteomes" id="UP000230837"/>
    </source>
</evidence>
<comment type="caution">
    <text evidence="2">The sequence shown here is derived from an EMBL/GenBank/DDBJ whole genome shotgun (WGS) entry which is preliminary data.</text>
</comment>
<evidence type="ECO:0000259" key="1">
    <source>
        <dbReference type="PROSITE" id="PS50164"/>
    </source>
</evidence>
<gene>
    <name evidence="2" type="ORF">COZ82_03485</name>
</gene>
<dbReference type="Proteomes" id="UP000230837">
    <property type="component" value="Unassembled WGS sequence"/>
</dbReference>
<dbReference type="InterPro" id="IPR035901">
    <property type="entry name" value="GIY-YIG_endonuc_sf"/>
</dbReference>
<name>A0A2M7IN69_9BACT</name>
<dbReference type="AlphaFoldDB" id="A0A2M7IN69"/>
<reference evidence="3" key="1">
    <citation type="submission" date="2017-09" db="EMBL/GenBank/DDBJ databases">
        <title>Depth-based differentiation of microbial function through sediment-hosted aquifers and enrichment of novel symbionts in the deep terrestrial subsurface.</title>
        <authorList>
            <person name="Probst A.J."/>
            <person name="Ladd B."/>
            <person name="Jarett J.K."/>
            <person name="Geller-Mcgrath D.E."/>
            <person name="Sieber C.M.K."/>
            <person name="Emerson J.B."/>
            <person name="Anantharaman K."/>
            <person name="Thomas B.C."/>
            <person name="Malmstrom R."/>
            <person name="Stieglmeier M."/>
            <person name="Klingl A."/>
            <person name="Woyke T."/>
            <person name="Ryan C.M."/>
            <person name="Banfield J.F."/>
        </authorList>
    </citation>
    <scope>NUCLEOTIDE SEQUENCE [LARGE SCALE GENOMIC DNA]</scope>
</reference>
<feature type="domain" description="GIY-YIG" evidence="1">
    <location>
        <begin position="1"/>
        <end position="73"/>
    </location>
</feature>
<organism evidence="2 3">
    <name type="scientific">Candidatus Kaiserbacteria bacterium CG_4_8_14_3_um_filter_38_9</name>
    <dbReference type="NCBI Taxonomy" id="1974599"/>
    <lineage>
        <taxon>Bacteria</taxon>
        <taxon>Candidatus Kaiseribacteriota</taxon>
    </lineage>
</organism>
<dbReference type="Pfam" id="PF01541">
    <property type="entry name" value="GIY-YIG"/>
    <property type="match status" value="1"/>
</dbReference>
<proteinExistence type="predicted"/>
<dbReference type="PROSITE" id="PS50164">
    <property type="entry name" value="GIY_YIG"/>
    <property type="match status" value="1"/>
</dbReference>
<dbReference type="Gene3D" id="3.40.1440.10">
    <property type="entry name" value="GIY-YIG endonuclease"/>
    <property type="match status" value="1"/>
</dbReference>
<dbReference type="EMBL" id="PFHR01000185">
    <property type="protein sequence ID" value="PIW96715.1"/>
    <property type="molecule type" value="Genomic_DNA"/>
</dbReference>
<dbReference type="SUPFAM" id="SSF82771">
    <property type="entry name" value="GIY-YIG endonuclease"/>
    <property type="match status" value="1"/>
</dbReference>
<sequence length="80" mass="9315">MYVIQNDVTKEKYISYTSDLKARIVSHNGGGKKATTRTDGVWKYIYIELFRSREDAQERKLKAHGSAKQKLLLRLRKSLL</sequence>
<protein>
    <submittedName>
        <fullName evidence="2">Excinuclease ABC subunit C</fullName>
    </submittedName>
</protein>